<dbReference type="RefSeq" id="WP_051489561.1">
    <property type="nucleotide sequence ID" value="NZ_JALZ01000029.1"/>
</dbReference>
<dbReference type="EMBL" id="JALZ01000029">
    <property type="protein sequence ID" value="ETX13333.1"/>
    <property type="molecule type" value="Genomic_DNA"/>
</dbReference>
<organism evidence="6 7">
    <name type="scientific">Roseivivax halodurans JCM 10272</name>
    <dbReference type="NCBI Taxonomy" id="1449350"/>
    <lineage>
        <taxon>Bacteria</taxon>
        <taxon>Pseudomonadati</taxon>
        <taxon>Pseudomonadota</taxon>
        <taxon>Alphaproteobacteria</taxon>
        <taxon>Rhodobacterales</taxon>
        <taxon>Roseobacteraceae</taxon>
        <taxon>Roseivivax</taxon>
    </lineage>
</organism>
<dbReference type="InterPro" id="IPR017508">
    <property type="entry name" value="HipA_N1"/>
</dbReference>
<comment type="similarity">
    <text evidence="1">Belongs to the HipA Ser/Thr kinase family.</text>
</comment>
<evidence type="ECO:0000256" key="1">
    <source>
        <dbReference type="ARBA" id="ARBA00010164"/>
    </source>
</evidence>
<evidence type="ECO:0000313" key="7">
    <source>
        <dbReference type="Proteomes" id="UP000022447"/>
    </source>
</evidence>
<dbReference type="GO" id="GO:0004674">
    <property type="term" value="F:protein serine/threonine kinase activity"/>
    <property type="evidence" value="ECO:0007669"/>
    <property type="project" value="TreeGrafter"/>
</dbReference>
<dbReference type="PANTHER" id="PTHR37419:SF8">
    <property type="entry name" value="TOXIN YJJJ"/>
    <property type="match status" value="1"/>
</dbReference>
<feature type="domain" description="HipA N-terminal subdomain 1" evidence="5">
    <location>
        <begin position="15"/>
        <end position="84"/>
    </location>
</feature>
<dbReference type="Proteomes" id="UP000022447">
    <property type="component" value="Unassembled WGS sequence"/>
</dbReference>
<dbReference type="PANTHER" id="PTHR37419">
    <property type="entry name" value="SERINE/THREONINE-PROTEIN KINASE TOXIN HIPA"/>
    <property type="match status" value="1"/>
</dbReference>
<keyword evidence="2" id="KW-0808">Transferase</keyword>
<comment type="caution">
    <text evidence="6">The sequence shown here is derived from an EMBL/GenBank/DDBJ whole genome shotgun (WGS) entry which is preliminary data.</text>
</comment>
<dbReference type="Pfam" id="PF13657">
    <property type="entry name" value="Couple_hipA"/>
    <property type="match status" value="1"/>
</dbReference>
<protein>
    <recommendedName>
        <fullName evidence="8">Phosphatidylinositol kinase</fullName>
    </recommendedName>
</protein>
<evidence type="ECO:0000259" key="5">
    <source>
        <dbReference type="Pfam" id="PF13657"/>
    </source>
</evidence>
<dbReference type="InterPro" id="IPR052028">
    <property type="entry name" value="HipA_Ser/Thr_kinase"/>
</dbReference>
<dbReference type="InterPro" id="IPR012893">
    <property type="entry name" value="HipA-like_C"/>
</dbReference>
<evidence type="ECO:0000256" key="3">
    <source>
        <dbReference type="ARBA" id="ARBA00022777"/>
    </source>
</evidence>
<keyword evidence="3" id="KW-0418">Kinase</keyword>
<name>X7EDY1_9RHOB</name>
<evidence type="ECO:0008006" key="8">
    <source>
        <dbReference type="Google" id="ProtNLM"/>
    </source>
</evidence>
<dbReference type="Pfam" id="PF07804">
    <property type="entry name" value="HipA_C"/>
    <property type="match status" value="1"/>
</dbReference>
<dbReference type="STRING" id="1449350.OCH239_10850"/>
<dbReference type="GO" id="GO:0005829">
    <property type="term" value="C:cytosol"/>
    <property type="evidence" value="ECO:0007669"/>
    <property type="project" value="TreeGrafter"/>
</dbReference>
<reference evidence="6 7" key="1">
    <citation type="submission" date="2014-01" db="EMBL/GenBank/DDBJ databases">
        <title>Roseivivax halodurans JCM 10272 Genome Sequencing.</title>
        <authorList>
            <person name="Lai Q."/>
            <person name="Li G."/>
            <person name="Shao Z."/>
        </authorList>
    </citation>
    <scope>NUCLEOTIDE SEQUENCE [LARGE SCALE GENOMIC DNA]</scope>
    <source>
        <strain evidence="6 7">JCM 10272</strain>
    </source>
</reference>
<gene>
    <name evidence="6" type="ORF">OCH239_10850</name>
</gene>
<evidence type="ECO:0000259" key="4">
    <source>
        <dbReference type="Pfam" id="PF07804"/>
    </source>
</evidence>
<feature type="domain" description="HipA-like C-terminal" evidence="4">
    <location>
        <begin position="172"/>
        <end position="378"/>
    </location>
</feature>
<dbReference type="AlphaFoldDB" id="X7EDY1"/>
<evidence type="ECO:0000256" key="2">
    <source>
        <dbReference type="ARBA" id="ARBA00022679"/>
    </source>
</evidence>
<proteinExistence type="inferred from homology"/>
<dbReference type="eggNOG" id="COG3550">
    <property type="taxonomic scope" value="Bacteria"/>
</dbReference>
<evidence type="ECO:0000313" key="6">
    <source>
        <dbReference type="EMBL" id="ETX13333.1"/>
    </source>
</evidence>
<accession>X7EDY1</accession>
<keyword evidence="7" id="KW-1185">Reference proteome</keyword>
<sequence length="416" mass="45506">MTERIAVRLDRAGSDTLLGHLRRIPSQGGELVSFAYAAEWLAHPDRFEIGPALPLTPGEHYPPDGRMFGAIGDSAPDRWGRDLMRLYERRSAEIEGRPPRTLQEADYLLGVDDASRMGAMRFQDEAARDTGASGNAGAPGPDELGRLMTASDRIQTDMFDDDDLAAILAPGSSLGGARPKASVTGSDGSLTIAKFPKADDRIDIELWEAVALTLAEEAGLTVAPFTLKPVGRRNVLLSQRFDRRGEARLPFISAMALTGHSDGDEDASYLEIADVITRSGARPERDPEELFARIGFSILISNVDDHMRNHGFIRTGTAGWDLSPAYDINPVPPHAKDPILSTCIDFDDRTADPDLLLSTAEEYGLKQARAREILCRTAGVTGRWREIARRFGAREAEITEMAGAFEHERRSRALAL</sequence>